<accession>A0A0K1QK94</accession>
<proteinExistence type="predicted"/>
<dbReference type="InterPro" id="IPR014976">
    <property type="entry name" value="AbpA_HamA_C"/>
</dbReference>
<dbReference type="InterPro" id="IPR009003">
    <property type="entry name" value="Peptidase_S1_PA"/>
</dbReference>
<feature type="domain" description="Anti-bacteriophage protein A/HamA C-terminal" evidence="1">
    <location>
        <begin position="231"/>
        <end position="480"/>
    </location>
</feature>
<gene>
    <name evidence="2" type="ORF">B723_06620</name>
</gene>
<evidence type="ECO:0000313" key="2">
    <source>
        <dbReference type="EMBL" id="AKV06087.1"/>
    </source>
</evidence>
<dbReference type="Proteomes" id="UP000017175">
    <property type="component" value="Chromosome"/>
</dbReference>
<evidence type="ECO:0000259" key="1">
    <source>
        <dbReference type="Pfam" id="PF08878"/>
    </source>
</evidence>
<protein>
    <recommendedName>
        <fullName evidence="1">Anti-bacteriophage protein A/HamA C-terminal domain-containing protein</fullName>
    </recommendedName>
</protein>
<dbReference type="RefSeq" id="WP_017335965.1">
    <property type="nucleotide sequence ID" value="NZ_CP010945.1"/>
</dbReference>
<dbReference type="EMBL" id="CP010945">
    <property type="protein sequence ID" value="AKV06087.1"/>
    <property type="molecule type" value="Genomic_DNA"/>
</dbReference>
<dbReference type="OrthoDB" id="785623at2"/>
<organism evidence="2 3">
    <name type="scientific">Pseudomonas fluorescens NCIMB 11764</name>
    <dbReference type="NCBI Taxonomy" id="1221522"/>
    <lineage>
        <taxon>Bacteria</taxon>
        <taxon>Pseudomonadati</taxon>
        <taxon>Pseudomonadota</taxon>
        <taxon>Gammaproteobacteria</taxon>
        <taxon>Pseudomonadales</taxon>
        <taxon>Pseudomonadaceae</taxon>
        <taxon>Pseudomonas</taxon>
    </lineage>
</organism>
<reference evidence="2 3" key="1">
    <citation type="journal article" date="2012" name="J. Bacteriol.">
        <title>Draft genome sequence of the cyanide-utilizing bacterium Pseudomonas fluorescens strain NCIMB 11764.</title>
        <authorList>
            <person name="Vilo C.A."/>
            <person name="Benedik M.J."/>
            <person name="Kunz D.A."/>
            <person name="Dong Q."/>
        </authorList>
    </citation>
    <scope>NUCLEOTIDE SEQUENCE [LARGE SCALE GENOMIC DNA]</scope>
    <source>
        <strain evidence="2 3">NCIMB 11764</strain>
    </source>
</reference>
<dbReference type="Gene3D" id="2.40.10.120">
    <property type="match status" value="1"/>
</dbReference>
<dbReference type="Pfam" id="PF08878">
    <property type="entry name" value="HamA"/>
    <property type="match status" value="1"/>
</dbReference>
<dbReference type="eggNOG" id="ENOG502Z96M">
    <property type="taxonomic scope" value="Bacteria"/>
</dbReference>
<dbReference type="AlphaFoldDB" id="A0A0K1QK94"/>
<dbReference type="SUPFAM" id="SSF50494">
    <property type="entry name" value="Trypsin-like serine proteases"/>
    <property type="match status" value="1"/>
</dbReference>
<evidence type="ECO:0000313" key="3">
    <source>
        <dbReference type="Proteomes" id="UP000017175"/>
    </source>
</evidence>
<dbReference type="Pfam" id="PF13365">
    <property type="entry name" value="Trypsin_2"/>
    <property type="match status" value="1"/>
</dbReference>
<sequence>MSNALTDEYKLDNVFILEAYDDLGEPISTGSCFSVGASIFFTSWHVVKNAYTLRIFQSRDDYFRQEFHAAKCVFYDKETDFAILSSDSLTIKSKIEIGIYKAELNDEVKAIGYAAEKSRLHFPITSKISNVFDFSTTYKYDFEFGKPAELDKANGLSGGPVFFKGYAIGLLALQTVGSALQAVSFHTIFERPSALEAIESQGLVITGGDEISYDRPDHPESPFVVSIDCAASDPNIKGLDIGFDLGEWRSQNLIDQTLNWIEDYALTPKQKKALGQHNFKRIQSAKRNFQIGNPAAMADLFLHIAIRQNYKTIPIISNVITVDGESVFSCSHIVIYRGKVELWLGISAMEVSMEQTVKEAIHRVDSIIRSGGIQDRLVVILSELDPTWPYIKKLEKLSNSNLKLTDKIDKIIIPMFLSSNADLINNYDPSNFSNSFQKDIDECRERVAGAYNARIVPLINLRIFLFPVDNIHELHTKFVKEFEF</sequence>
<name>A0A0K1QK94_PSEFL</name>